<keyword evidence="2" id="KW-1185">Reference proteome</keyword>
<organism evidence="1 2">
    <name type="scientific">Dyadobacter arcticus</name>
    <dbReference type="NCBI Taxonomy" id="1078754"/>
    <lineage>
        <taxon>Bacteria</taxon>
        <taxon>Pseudomonadati</taxon>
        <taxon>Bacteroidota</taxon>
        <taxon>Cytophagia</taxon>
        <taxon>Cytophagales</taxon>
        <taxon>Spirosomataceae</taxon>
        <taxon>Dyadobacter</taxon>
    </lineage>
</organism>
<name>A0ABX0URL4_9BACT</name>
<dbReference type="Gene3D" id="3.40.50.1820">
    <property type="entry name" value="alpha/beta hydrolase"/>
    <property type="match status" value="1"/>
</dbReference>
<dbReference type="InterPro" id="IPR050583">
    <property type="entry name" value="Mycobacterial_A85_antigen"/>
</dbReference>
<comment type="caution">
    <text evidence="1">The sequence shown here is derived from an EMBL/GenBank/DDBJ whole genome shotgun (WGS) entry which is preliminary data.</text>
</comment>
<dbReference type="SUPFAM" id="SSF53474">
    <property type="entry name" value="alpha/beta-Hydrolases"/>
    <property type="match status" value="1"/>
</dbReference>
<dbReference type="Pfam" id="PF00756">
    <property type="entry name" value="Esterase"/>
    <property type="match status" value="1"/>
</dbReference>
<proteinExistence type="predicted"/>
<dbReference type="PANTHER" id="PTHR48098">
    <property type="entry name" value="ENTEROCHELIN ESTERASE-RELATED"/>
    <property type="match status" value="1"/>
</dbReference>
<dbReference type="InterPro" id="IPR000801">
    <property type="entry name" value="Esterase-like"/>
</dbReference>
<evidence type="ECO:0000313" key="2">
    <source>
        <dbReference type="Proteomes" id="UP001179181"/>
    </source>
</evidence>
<protein>
    <submittedName>
        <fullName evidence="1">Enterochelin esterase-like enzyme</fullName>
    </submittedName>
</protein>
<dbReference type="Proteomes" id="UP001179181">
    <property type="component" value="Unassembled WGS sequence"/>
</dbReference>
<gene>
    <name evidence="1" type="ORF">FHS68_003442</name>
</gene>
<dbReference type="RefSeq" id="WP_167272168.1">
    <property type="nucleotide sequence ID" value="NZ_JAASQJ010000003.1"/>
</dbReference>
<dbReference type="InterPro" id="IPR029058">
    <property type="entry name" value="AB_hydrolase_fold"/>
</dbReference>
<sequence length="306" mass="34806">MKYTKQFIGSKLIPCTFKFSIIIRKVSLSKPYPAIISDTKRICSTYLNREVIVTINLPAGYDWSRIYPLILFNDGQDFDALNMVDTLNELISTQVIHPYAVVGIHANFDRIYEYGTAFQADYADRGNKAMATTDFVLKELLPFLGENYNVLLTNITYAGFSLGGLMALDMVWNHPAVFSRAGVFSGSLWWRQKALDEGYSDSDRIMHAQIRNTEAKAGLKFWFQCGSLDEYDDRDGDGVIDSVQDTLECISELEKKGYRWNQDVFYTEIEDGRHNSETWSTILPDFFQWVSAHSEPASNSALPKIA</sequence>
<evidence type="ECO:0000313" key="1">
    <source>
        <dbReference type="EMBL" id="NIJ54260.1"/>
    </source>
</evidence>
<reference evidence="1 2" key="1">
    <citation type="submission" date="2020-03" db="EMBL/GenBank/DDBJ databases">
        <title>Genomic Encyclopedia of Type Strains, Phase IV (KMG-IV): sequencing the most valuable type-strain genomes for metagenomic binning, comparative biology and taxonomic classification.</title>
        <authorList>
            <person name="Goeker M."/>
        </authorList>
    </citation>
    <scope>NUCLEOTIDE SEQUENCE [LARGE SCALE GENOMIC DNA]</scope>
    <source>
        <strain evidence="1 2">DSM 102865</strain>
    </source>
</reference>
<accession>A0ABX0URL4</accession>
<dbReference type="EMBL" id="JAASQJ010000003">
    <property type="protein sequence ID" value="NIJ54260.1"/>
    <property type="molecule type" value="Genomic_DNA"/>
</dbReference>
<dbReference type="PANTHER" id="PTHR48098:SF6">
    <property type="entry name" value="FERRI-BACILLIBACTIN ESTERASE BESA"/>
    <property type="match status" value="1"/>
</dbReference>